<dbReference type="Gene3D" id="3.40.50.150">
    <property type="entry name" value="Vaccinia Virus protein VP39"/>
    <property type="match status" value="1"/>
</dbReference>
<dbReference type="GO" id="GO:0008168">
    <property type="term" value="F:methyltransferase activity"/>
    <property type="evidence" value="ECO:0007669"/>
    <property type="project" value="UniProtKB-KW"/>
</dbReference>
<dbReference type="PANTHER" id="PTHR43861">
    <property type="entry name" value="TRANS-ACONITATE 2-METHYLTRANSFERASE-RELATED"/>
    <property type="match status" value="1"/>
</dbReference>
<comment type="caution">
    <text evidence="1">The sequence shown here is derived from an EMBL/GenBank/DDBJ whole genome shotgun (WGS) entry which is preliminary data.</text>
</comment>
<accession>A0ABT0YKY0</accession>
<keyword evidence="1" id="KW-0808">Transferase</keyword>
<keyword evidence="1" id="KW-0489">Methyltransferase</keyword>
<dbReference type="CDD" id="cd02440">
    <property type="entry name" value="AdoMet_MTases"/>
    <property type="match status" value="1"/>
</dbReference>
<organism evidence="1 2">
    <name type="scientific">Caldimonas mangrovi</name>
    <dbReference type="NCBI Taxonomy" id="2944811"/>
    <lineage>
        <taxon>Bacteria</taxon>
        <taxon>Pseudomonadati</taxon>
        <taxon>Pseudomonadota</taxon>
        <taxon>Betaproteobacteria</taxon>
        <taxon>Burkholderiales</taxon>
        <taxon>Sphaerotilaceae</taxon>
        <taxon>Caldimonas</taxon>
    </lineage>
</organism>
<dbReference type="InterPro" id="IPR029063">
    <property type="entry name" value="SAM-dependent_MTases_sf"/>
</dbReference>
<evidence type="ECO:0000313" key="2">
    <source>
        <dbReference type="Proteomes" id="UP001165541"/>
    </source>
</evidence>
<dbReference type="EMBL" id="JAMKFE010000004">
    <property type="protein sequence ID" value="MCM5679386.1"/>
    <property type="molecule type" value="Genomic_DNA"/>
</dbReference>
<dbReference type="Proteomes" id="UP001165541">
    <property type="component" value="Unassembled WGS sequence"/>
</dbReference>
<keyword evidence="2" id="KW-1185">Reference proteome</keyword>
<gene>
    <name evidence="1" type="ORF">M8A51_07560</name>
</gene>
<name>A0ABT0YKY0_9BURK</name>
<evidence type="ECO:0000313" key="1">
    <source>
        <dbReference type="EMBL" id="MCM5679386.1"/>
    </source>
</evidence>
<proteinExistence type="predicted"/>
<sequence length="383" mass="42570">MDCNVCRTPLGDPIYDAGSDRALTSLCEFRTGRTRVWSCPHCGHLRGEALDDTDRYYASDYRILLDQDDEDQIYEVHGERIVYRTDHQVSTLASKLALPEGALLLDYGCAKASTPQRLLAQRPDLQVHLFDVSAMYTAHWDRFVPPERRAMHLTPPHWEARFDAITSFFALEHIPDPGGTVEKVARLLKADGIFYGVVPDTFGNVADFVVIDHVNHFTPSSLHVLLRGAGFESIDIDATAHRGALVFVARKQGPRTPCPDVRDAVQRSLELARYWSSLEARIAEAERATGDAPAAVYGSGFYGAYIASTLRSTQPLRCFLDRSPFQQGKTLFGKPVLAPEQLPDDVRTLYVGLNPAIARAAMQPMGWLRSRGVQLVYLDGVPA</sequence>
<dbReference type="RefSeq" id="WP_251777599.1">
    <property type="nucleotide sequence ID" value="NZ_JAMKFE010000004.1"/>
</dbReference>
<dbReference type="GO" id="GO:0032259">
    <property type="term" value="P:methylation"/>
    <property type="evidence" value="ECO:0007669"/>
    <property type="project" value="UniProtKB-KW"/>
</dbReference>
<protein>
    <submittedName>
        <fullName evidence="1">Methyltransferase domain-containing protein</fullName>
    </submittedName>
</protein>
<reference evidence="1" key="1">
    <citation type="submission" date="2022-05" db="EMBL/GenBank/DDBJ databases">
        <title>Schlegelella sp. nov., isolated from mangrove soil.</title>
        <authorList>
            <person name="Liu Y."/>
            <person name="Ge X."/>
            <person name="Liu W."/>
        </authorList>
    </citation>
    <scope>NUCLEOTIDE SEQUENCE</scope>
    <source>
        <strain evidence="1">S2-27</strain>
    </source>
</reference>
<dbReference type="SUPFAM" id="SSF53335">
    <property type="entry name" value="S-adenosyl-L-methionine-dependent methyltransferases"/>
    <property type="match status" value="1"/>
</dbReference>
<dbReference type="Pfam" id="PF13489">
    <property type="entry name" value="Methyltransf_23"/>
    <property type="match status" value="1"/>
</dbReference>